<dbReference type="AlphaFoldDB" id="A0A975U765"/>
<dbReference type="PANTHER" id="PTHR43617">
    <property type="entry name" value="L-AMINO ACID N-ACETYLTRANSFERASE"/>
    <property type="match status" value="1"/>
</dbReference>
<dbReference type="KEGG" id="vos:KNV97_00125"/>
<proteinExistence type="predicted"/>
<protein>
    <submittedName>
        <fullName evidence="2">GNAT family N-acetyltransferase</fullName>
    </submittedName>
</protein>
<name>A0A975U765_9VIBR</name>
<reference evidence="2" key="1">
    <citation type="submission" date="2021-06" db="EMBL/GenBank/DDBJ databases">
        <title>Vibrio nov. sp., novel gut bacterium isolated from Yellow Sea oyster.</title>
        <authorList>
            <person name="Muhammad N."/>
            <person name="Nguyen T.H."/>
            <person name="Lee Y.-J."/>
            <person name="Ko J."/>
            <person name="Kim S.-G."/>
        </authorList>
    </citation>
    <scope>NUCLEOTIDE SEQUENCE</scope>
    <source>
        <strain evidence="2">OG9-811</strain>
    </source>
</reference>
<dbReference type="Pfam" id="PF00583">
    <property type="entry name" value="Acetyltransf_1"/>
    <property type="match status" value="1"/>
</dbReference>
<dbReference type="EMBL" id="CP076642">
    <property type="protein sequence ID" value="QXO16494.1"/>
    <property type="molecule type" value="Genomic_DNA"/>
</dbReference>
<evidence type="ECO:0000313" key="2">
    <source>
        <dbReference type="EMBL" id="QXO16494.1"/>
    </source>
</evidence>
<dbReference type="EMBL" id="CP076642">
    <property type="protein sequence ID" value="QXO16567.1"/>
    <property type="molecule type" value="Genomic_DNA"/>
</dbReference>
<evidence type="ECO:0000313" key="4">
    <source>
        <dbReference type="Proteomes" id="UP000694232"/>
    </source>
</evidence>
<dbReference type="GO" id="GO:0016747">
    <property type="term" value="F:acyltransferase activity, transferring groups other than amino-acyl groups"/>
    <property type="evidence" value="ECO:0007669"/>
    <property type="project" value="InterPro"/>
</dbReference>
<dbReference type="CDD" id="cd04301">
    <property type="entry name" value="NAT_SF"/>
    <property type="match status" value="1"/>
</dbReference>
<dbReference type="Proteomes" id="UP000694232">
    <property type="component" value="Chromosome 2"/>
</dbReference>
<sequence>MLAQDVPAAALIHQVAFPRQQYSQQWLQCSFKAAPRTFCLVAEKRGEVVGYIIWAQKSGFRPQVVLELEQLAVEPSHQGQGIGRQLLTDSLPLVKEQLRNQGSTLKHILITTRADNRAQNLYRQALGAEVEATLSDLYSADEVIMIARHIDV</sequence>
<dbReference type="InterPro" id="IPR000182">
    <property type="entry name" value="GNAT_dom"/>
</dbReference>
<gene>
    <name evidence="2" type="ORF">KNV97_00125</name>
    <name evidence="3" type="ORF">KNV97_05925</name>
</gene>
<dbReference type="PROSITE" id="PS51186">
    <property type="entry name" value="GNAT"/>
    <property type="match status" value="1"/>
</dbReference>
<dbReference type="InterPro" id="IPR050276">
    <property type="entry name" value="MshD_Acetyltransferase"/>
</dbReference>
<feature type="domain" description="N-acetyltransferase" evidence="1">
    <location>
        <begin position="1"/>
        <end position="150"/>
    </location>
</feature>
<dbReference type="PANTHER" id="PTHR43617:SF38">
    <property type="entry name" value="N-ACETYLTRANSFERASE DOMAIN-CONTAINING PROTEIN"/>
    <property type="match status" value="1"/>
</dbReference>
<keyword evidence="4" id="KW-1185">Reference proteome</keyword>
<organism evidence="2 4">
    <name type="scientific">Vibrio ostreae</name>
    <dbReference type="NCBI Taxonomy" id="2841925"/>
    <lineage>
        <taxon>Bacteria</taxon>
        <taxon>Pseudomonadati</taxon>
        <taxon>Pseudomonadota</taxon>
        <taxon>Gammaproteobacteria</taxon>
        <taxon>Vibrionales</taxon>
        <taxon>Vibrionaceae</taxon>
        <taxon>Vibrio</taxon>
    </lineage>
</organism>
<evidence type="ECO:0000313" key="3">
    <source>
        <dbReference type="EMBL" id="QXO16567.1"/>
    </source>
</evidence>
<dbReference type="KEGG" id="vos:KNV97_05925"/>
<evidence type="ECO:0000259" key="1">
    <source>
        <dbReference type="PROSITE" id="PS51186"/>
    </source>
</evidence>
<accession>A0A975U765</accession>